<dbReference type="VEuPathDB" id="FungiDB:JI435_133000"/>
<name>A0A7U2NPM3_PHANO</name>
<protein>
    <submittedName>
        <fullName evidence="1">Uncharacterized protein</fullName>
    </submittedName>
</protein>
<keyword evidence="2" id="KW-1185">Reference proteome</keyword>
<dbReference type="AlphaFoldDB" id="A0A7U2NPM3"/>
<dbReference type="EMBL" id="CP069041">
    <property type="protein sequence ID" value="QRD05867.1"/>
    <property type="molecule type" value="Genomic_DNA"/>
</dbReference>
<gene>
    <name evidence="1" type="ORF">JI435_133000</name>
</gene>
<evidence type="ECO:0000313" key="2">
    <source>
        <dbReference type="Proteomes" id="UP000663193"/>
    </source>
</evidence>
<sequence length="126" mass="12889">MSSSYHIPMPRNFLAVNTPLKKSGSIDAATAAVQSEQFDHGFLSNRPAAVPRHASISSTTSSISEDAISSAPSSPPTVAAASPVLAAKSFTPLALNAKHAVLPPSIADMTPVARTAFLSNRGAGGY</sequence>
<accession>A0A7U2NPM3</accession>
<evidence type="ECO:0000313" key="1">
    <source>
        <dbReference type="EMBL" id="QRD05867.1"/>
    </source>
</evidence>
<proteinExistence type="predicted"/>
<dbReference type="Proteomes" id="UP000663193">
    <property type="component" value="Chromosome 19"/>
</dbReference>
<reference evidence="2" key="1">
    <citation type="journal article" date="2021" name="BMC Genomics">
        <title>Chromosome-level genome assembly and manually-curated proteome of model necrotroph Parastagonospora nodorum Sn15 reveals a genome-wide trove of candidate effector homologs, and redundancy of virulence-related functions within an accessory chromosome.</title>
        <authorList>
            <person name="Bertazzoni S."/>
            <person name="Jones D.A.B."/>
            <person name="Phan H.T."/>
            <person name="Tan K.-C."/>
            <person name="Hane J.K."/>
        </authorList>
    </citation>
    <scope>NUCLEOTIDE SEQUENCE [LARGE SCALE GENOMIC DNA]</scope>
    <source>
        <strain evidence="2">SN15 / ATCC MYA-4574 / FGSC 10173)</strain>
    </source>
</reference>
<dbReference type="OrthoDB" id="3797248at2759"/>
<organism evidence="1 2">
    <name type="scientific">Phaeosphaeria nodorum (strain SN15 / ATCC MYA-4574 / FGSC 10173)</name>
    <name type="common">Glume blotch fungus</name>
    <name type="synonym">Parastagonospora nodorum</name>
    <dbReference type="NCBI Taxonomy" id="321614"/>
    <lineage>
        <taxon>Eukaryota</taxon>
        <taxon>Fungi</taxon>
        <taxon>Dikarya</taxon>
        <taxon>Ascomycota</taxon>
        <taxon>Pezizomycotina</taxon>
        <taxon>Dothideomycetes</taxon>
        <taxon>Pleosporomycetidae</taxon>
        <taxon>Pleosporales</taxon>
        <taxon>Pleosporineae</taxon>
        <taxon>Phaeosphaeriaceae</taxon>
        <taxon>Parastagonospora</taxon>
    </lineage>
</organism>